<evidence type="ECO:0000313" key="4">
    <source>
        <dbReference type="EMBL" id="SOE03479.1"/>
    </source>
</evidence>
<dbReference type="InterPro" id="IPR000383">
    <property type="entry name" value="Xaa-Pro-like_dom"/>
</dbReference>
<reference evidence="5" key="1">
    <citation type="submission" date="2017-09" db="EMBL/GenBank/DDBJ databases">
        <authorList>
            <person name="Varghese N."/>
            <person name="Submissions S."/>
        </authorList>
    </citation>
    <scope>NUCLEOTIDE SEQUENCE [LARGE SCALE GENOMIC DNA]</scope>
    <source>
        <strain evidence="5">DSM 44270</strain>
    </source>
</reference>
<dbReference type="Pfam" id="PF08530">
    <property type="entry name" value="PepX_C"/>
    <property type="match status" value="1"/>
</dbReference>
<organism evidence="4 5">
    <name type="scientific">Blastococcus haudaquaticus</name>
    <dbReference type="NCBI Taxonomy" id="1938745"/>
    <lineage>
        <taxon>Bacteria</taxon>
        <taxon>Bacillati</taxon>
        <taxon>Actinomycetota</taxon>
        <taxon>Actinomycetes</taxon>
        <taxon>Geodermatophilales</taxon>
        <taxon>Geodermatophilaceae</taxon>
        <taxon>Blastococcus</taxon>
    </lineage>
</organism>
<evidence type="ECO:0000256" key="1">
    <source>
        <dbReference type="ARBA" id="ARBA00022801"/>
    </source>
</evidence>
<dbReference type="EMBL" id="OCNK01000007">
    <property type="protein sequence ID" value="SOE03479.1"/>
    <property type="molecule type" value="Genomic_DNA"/>
</dbReference>
<evidence type="ECO:0000256" key="2">
    <source>
        <dbReference type="SAM" id="MobiDB-lite"/>
    </source>
</evidence>
<dbReference type="InterPro" id="IPR013736">
    <property type="entry name" value="Xaa-Pro_dipept_C"/>
</dbReference>
<dbReference type="InterPro" id="IPR005674">
    <property type="entry name" value="CocE/Ser_esterase"/>
</dbReference>
<dbReference type="RefSeq" id="WP_097185889.1">
    <property type="nucleotide sequence ID" value="NZ_OCNK01000007.1"/>
</dbReference>
<keyword evidence="1" id="KW-0378">Hydrolase</keyword>
<dbReference type="GO" id="GO:0008239">
    <property type="term" value="F:dipeptidyl-peptidase activity"/>
    <property type="evidence" value="ECO:0007669"/>
    <property type="project" value="InterPro"/>
</dbReference>
<dbReference type="Gene3D" id="1.10.3020.10">
    <property type="entry name" value="alpha-amino acid ester hydrolase ( Helical cap domain)"/>
    <property type="match status" value="1"/>
</dbReference>
<dbReference type="Gene3D" id="2.60.120.260">
    <property type="entry name" value="Galactose-binding domain-like"/>
    <property type="match status" value="1"/>
</dbReference>
<feature type="compositionally biased region" description="Polar residues" evidence="2">
    <location>
        <begin position="553"/>
        <end position="563"/>
    </location>
</feature>
<feature type="domain" description="Xaa-Pro dipeptidyl-peptidase C-terminal" evidence="3">
    <location>
        <begin position="323"/>
        <end position="559"/>
    </location>
</feature>
<accession>A0A286H821</accession>
<sequence length="563" mass="61079">MPLLDRRPPAGGAPLSRAARIAASALTRRWGLPAATNEVRVLRGVDVPMRDGTTLRADVYLPTSTGPHPTVLLRSPYGRGAGFAFPMTVPYAERGYAVVLQSVRGTFGSGGDFTPVVNEEHDGQDTVAWLRDQEWFDGRLATLGPSYLGYTQWALALDPPPELKAMVLHIGPHDLAQAGMIDGAFQLTNLSIWTDLVAHQERVGFLRGLVRLATAERRLAPYLGELPLQGLAERFGGNPAPWFDEWLAHPDLSDPYWDRYRATPAVHSSTVPTLLIGGWQDWFLEQTLYQYAALRDRGVDVGLTVGPWAHLGIDPAVTTPESLAWLNVHLPVAGAEPAAPRPGRVRVHVTGAGTWRTLPDWPPRTTDRTWYLAPDGRLDDDAPAEPGVTTVHYDPMDPTPSVGGRVLAGSAGQRDNRDLEARDDVVTFTTGPLRKPVELLGGARVRLSVESDNPYSDVFMRLCDVEPNGKSINVTDRLVRLDPAPGEEPVTGERTVEATLPDTAHRFRAGHRIRLQVSGGAHPRYARNLGTGEPPGEATHGVPVKHRICSGGPSPSSVTLPAG</sequence>
<dbReference type="NCBIfam" id="TIGR00976">
    <property type="entry name" value="CocE_NonD"/>
    <property type="match status" value="1"/>
</dbReference>
<feature type="region of interest" description="Disordered" evidence="2">
    <location>
        <begin position="529"/>
        <end position="563"/>
    </location>
</feature>
<dbReference type="Gene3D" id="3.40.50.1820">
    <property type="entry name" value="alpha/beta hydrolase"/>
    <property type="match status" value="1"/>
</dbReference>
<proteinExistence type="predicted"/>
<dbReference type="SMART" id="SM00939">
    <property type="entry name" value="PepX_C"/>
    <property type="match status" value="1"/>
</dbReference>
<dbReference type="SUPFAM" id="SSF53474">
    <property type="entry name" value="alpha/beta-Hydrolases"/>
    <property type="match status" value="1"/>
</dbReference>
<dbReference type="SUPFAM" id="SSF49785">
    <property type="entry name" value="Galactose-binding domain-like"/>
    <property type="match status" value="1"/>
</dbReference>
<keyword evidence="5" id="KW-1185">Reference proteome</keyword>
<evidence type="ECO:0000259" key="3">
    <source>
        <dbReference type="SMART" id="SM00939"/>
    </source>
</evidence>
<dbReference type="InterPro" id="IPR029058">
    <property type="entry name" value="AB_hydrolase_fold"/>
</dbReference>
<dbReference type="InterPro" id="IPR008979">
    <property type="entry name" value="Galactose-bd-like_sf"/>
</dbReference>
<name>A0A286H821_9ACTN</name>
<dbReference type="Pfam" id="PF02129">
    <property type="entry name" value="Peptidase_S15"/>
    <property type="match status" value="1"/>
</dbReference>
<gene>
    <name evidence="4" type="ORF">SAMN06272739_4192</name>
</gene>
<protein>
    <recommendedName>
        <fullName evidence="3">Xaa-Pro dipeptidyl-peptidase C-terminal domain-containing protein</fullName>
    </recommendedName>
</protein>
<evidence type="ECO:0000313" key="5">
    <source>
        <dbReference type="Proteomes" id="UP000219482"/>
    </source>
</evidence>
<dbReference type="AlphaFoldDB" id="A0A286H821"/>
<dbReference type="OrthoDB" id="5240615at2"/>
<dbReference type="Proteomes" id="UP000219482">
    <property type="component" value="Unassembled WGS sequence"/>
</dbReference>